<dbReference type="PRINTS" id="PR01041">
    <property type="entry name" value="TRNASYNTHMET"/>
</dbReference>
<dbReference type="SUPFAM" id="SSF47323">
    <property type="entry name" value="Anticodon-binding domain of a subclass of class I aminoacyl-tRNA synthetases"/>
    <property type="match status" value="1"/>
</dbReference>
<sequence>MADEKKNRIVTSALPYVNNLPHLGNVVGCVLSSDVYSRFCRKVGHRVVHICGTDEFGTAIEMAALEAGKHPREICDTNHMLHKRIYDWFEIEFDYFGRTTESSHVENTAGFFKRMESRGFLEEQVGEQLYCETCAIFLADRYVGGTCPRCASADARGDQCDTCGAMFKPVELVRPACSICRGVPVLRQTKHIFFRLDLLKGQLGDFVRERMERWSHNAREITKEWVMKELHARCITRDLKFRWGVPVPREGFEEKVLYVWFDAPIGYVSFAKALLGEEYEEFVRSCELYQFMGKDNVAFHSILFPGICMASDTSNFLVDVISSTEYLLFDDKKFSKSRSVGISGSELLENAYGEASLWRYYLMKIRPESKDSSFTFADFRSSVTSDLINNIGNFCHRVLMYIRKRLDGVIRYTIADEDHAFISQADELYLAYLRHMEKIEIRKGVKSVLDMARLGNEYIQGRIGREARARDSSFCIAASLVLYIGHVLEPFTPSACKRLFSMLAVPASTYPKRFELLECGHVLGEAIKPLFVPFSDAELELMGSRH</sequence>
<dbReference type="InterPro" id="IPR014729">
    <property type="entry name" value="Rossmann-like_a/b/a_fold"/>
</dbReference>
<dbReference type="GO" id="GO:0017101">
    <property type="term" value="C:aminoacyl-tRNA synthetase multienzyme complex"/>
    <property type="evidence" value="ECO:0007669"/>
    <property type="project" value="TreeGrafter"/>
</dbReference>
<dbReference type="SUPFAM" id="SSF57770">
    <property type="entry name" value="Methionyl-tRNA synthetase (MetRS), Zn-domain"/>
    <property type="match status" value="1"/>
</dbReference>
<dbReference type="AlphaFoldDB" id="A0AAW2H873"/>
<dbReference type="FunFam" id="2.20.28.20:FF:000001">
    <property type="entry name" value="Methionine--tRNA ligase"/>
    <property type="match status" value="1"/>
</dbReference>
<dbReference type="InterPro" id="IPR015413">
    <property type="entry name" value="Methionyl/Leucyl_tRNA_Synth"/>
</dbReference>
<dbReference type="InterPro" id="IPR029038">
    <property type="entry name" value="MetRS_Zn"/>
</dbReference>
<dbReference type="InterPro" id="IPR023458">
    <property type="entry name" value="Met-tRNA_ligase_1"/>
</dbReference>
<evidence type="ECO:0000256" key="6">
    <source>
        <dbReference type="ARBA" id="ARBA00022598"/>
    </source>
</evidence>
<dbReference type="InterPro" id="IPR041872">
    <property type="entry name" value="Anticodon_Met"/>
</dbReference>
<keyword evidence="8 13" id="KW-0067">ATP-binding</keyword>
<dbReference type="Pfam" id="PF09334">
    <property type="entry name" value="tRNA-synt_1g"/>
    <property type="match status" value="1"/>
</dbReference>
<keyword evidence="10 13" id="KW-0030">Aminoacyl-tRNA synthetase</keyword>
<dbReference type="CDD" id="cd00814">
    <property type="entry name" value="MetRS_core"/>
    <property type="match status" value="1"/>
</dbReference>
<comment type="similarity">
    <text evidence="2 13">Belongs to the class-I aminoacyl-tRNA synthetase family.</text>
</comment>
<dbReference type="EC" id="6.1.1.10" evidence="3"/>
<evidence type="ECO:0000259" key="14">
    <source>
        <dbReference type="Pfam" id="PF09334"/>
    </source>
</evidence>
<evidence type="ECO:0000256" key="9">
    <source>
        <dbReference type="ARBA" id="ARBA00022917"/>
    </source>
</evidence>
<evidence type="ECO:0000256" key="12">
    <source>
        <dbReference type="ARBA" id="ARBA00047364"/>
    </source>
</evidence>
<feature type="domain" description="Methionyl/Leucyl tRNA synthetase" evidence="14">
    <location>
        <begin position="9"/>
        <end position="399"/>
    </location>
</feature>
<evidence type="ECO:0000256" key="3">
    <source>
        <dbReference type="ARBA" id="ARBA00012838"/>
    </source>
</evidence>
<comment type="catalytic activity">
    <reaction evidence="12">
        <text>tRNA(Met) + L-methionine + ATP = L-methionyl-tRNA(Met) + AMP + diphosphate</text>
        <dbReference type="Rhea" id="RHEA:13481"/>
        <dbReference type="Rhea" id="RHEA-COMP:9667"/>
        <dbReference type="Rhea" id="RHEA-COMP:9698"/>
        <dbReference type="ChEBI" id="CHEBI:30616"/>
        <dbReference type="ChEBI" id="CHEBI:33019"/>
        <dbReference type="ChEBI" id="CHEBI:57844"/>
        <dbReference type="ChEBI" id="CHEBI:78442"/>
        <dbReference type="ChEBI" id="CHEBI:78530"/>
        <dbReference type="ChEBI" id="CHEBI:456215"/>
        <dbReference type="EC" id="6.1.1.10"/>
    </reaction>
</comment>
<dbReference type="Pfam" id="PF19303">
    <property type="entry name" value="Anticodon_3"/>
    <property type="match status" value="1"/>
</dbReference>
<dbReference type="Gene3D" id="3.40.50.620">
    <property type="entry name" value="HUPs"/>
    <property type="match status" value="1"/>
</dbReference>
<reference evidence="16" key="1">
    <citation type="journal article" date="2024" name="Gigascience">
        <title>Chromosome-level genome of the poultry shaft louse Menopon gallinae provides insight into the host-switching and adaptive evolution of parasitic lice.</title>
        <authorList>
            <person name="Xu Y."/>
            <person name="Ma L."/>
            <person name="Liu S."/>
            <person name="Liang Y."/>
            <person name="Liu Q."/>
            <person name="He Z."/>
            <person name="Tian L."/>
            <person name="Duan Y."/>
            <person name="Cai W."/>
            <person name="Li H."/>
            <person name="Song F."/>
        </authorList>
    </citation>
    <scope>NUCLEOTIDE SEQUENCE</scope>
    <source>
        <strain evidence="16">Cailab_2023a</strain>
    </source>
</reference>
<gene>
    <name evidence="16" type="ORF">PYX00_011687</name>
</gene>
<name>A0AAW2H873_9NEOP</name>
<dbReference type="PANTHER" id="PTHR45765">
    <property type="entry name" value="METHIONINE--TRNA LIGASE"/>
    <property type="match status" value="1"/>
</dbReference>
<comment type="subcellular location">
    <subcellularLocation>
        <location evidence="1">Cytoplasm</location>
    </subcellularLocation>
</comment>
<evidence type="ECO:0000256" key="8">
    <source>
        <dbReference type="ARBA" id="ARBA00022840"/>
    </source>
</evidence>
<evidence type="ECO:0000256" key="10">
    <source>
        <dbReference type="ARBA" id="ARBA00023146"/>
    </source>
</evidence>
<dbReference type="NCBIfam" id="TIGR00398">
    <property type="entry name" value="metG"/>
    <property type="match status" value="1"/>
</dbReference>
<dbReference type="GO" id="GO:0005524">
    <property type="term" value="F:ATP binding"/>
    <property type="evidence" value="ECO:0007669"/>
    <property type="project" value="UniProtKB-KW"/>
</dbReference>
<dbReference type="GO" id="GO:0005829">
    <property type="term" value="C:cytosol"/>
    <property type="evidence" value="ECO:0007669"/>
    <property type="project" value="TreeGrafter"/>
</dbReference>
<feature type="domain" description="Methionyl-tRNA synthetase anticodon-binding" evidence="15">
    <location>
        <begin position="414"/>
        <end position="514"/>
    </location>
</feature>
<evidence type="ECO:0000259" key="15">
    <source>
        <dbReference type="Pfam" id="PF19303"/>
    </source>
</evidence>
<dbReference type="Gene3D" id="1.10.730.10">
    <property type="entry name" value="Isoleucyl-tRNA Synthetase, Domain 1"/>
    <property type="match status" value="1"/>
</dbReference>
<proteinExistence type="inferred from homology"/>
<evidence type="ECO:0000256" key="2">
    <source>
        <dbReference type="ARBA" id="ARBA00005594"/>
    </source>
</evidence>
<dbReference type="GO" id="GO:0004825">
    <property type="term" value="F:methionine-tRNA ligase activity"/>
    <property type="evidence" value="ECO:0007669"/>
    <property type="project" value="UniProtKB-EC"/>
</dbReference>
<evidence type="ECO:0000313" key="16">
    <source>
        <dbReference type="EMBL" id="KAL0265970.1"/>
    </source>
</evidence>
<dbReference type="GO" id="GO:0006431">
    <property type="term" value="P:methionyl-tRNA aminoacylation"/>
    <property type="evidence" value="ECO:0007669"/>
    <property type="project" value="InterPro"/>
</dbReference>
<keyword evidence="9 13" id="KW-0648">Protein biosynthesis</keyword>
<evidence type="ECO:0000256" key="7">
    <source>
        <dbReference type="ARBA" id="ARBA00022741"/>
    </source>
</evidence>
<evidence type="ECO:0000256" key="1">
    <source>
        <dbReference type="ARBA" id="ARBA00004496"/>
    </source>
</evidence>
<keyword evidence="5" id="KW-0963">Cytoplasm</keyword>
<protein>
    <recommendedName>
        <fullName evidence="4">Methionine--tRNA ligase, cytoplasmic</fullName>
        <ecNumber evidence="3">6.1.1.10</ecNumber>
    </recommendedName>
    <alternativeName>
        <fullName evidence="11">Methionyl-tRNA synthetase</fullName>
    </alternativeName>
</protein>
<evidence type="ECO:0000256" key="13">
    <source>
        <dbReference type="RuleBase" id="RU363039"/>
    </source>
</evidence>
<dbReference type="EMBL" id="JARGDH010000006">
    <property type="protein sequence ID" value="KAL0265970.1"/>
    <property type="molecule type" value="Genomic_DNA"/>
</dbReference>
<organism evidence="16">
    <name type="scientific">Menopon gallinae</name>
    <name type="common">poultry shaft louse</name>
    <dbReference type="NCBI Taxonomy" id="328185"/>
    <lineage>
        <taxon>Eukaryota</taxon>
        <taxon>Metazoa</taxon>
        <taxon>Ecdysozoa</taxon>
        <taxon>Arthropoda</taxon>
        <taxon>Hexapoda</taxon>
        <taxon>Insecta</taxon>
        <taxon>Pterygota</taxon>
        <taxon>Neoptera</taxon>
        <taxon>Paraneoptera</taxon>
        <taxon>Psocodea</taxon>
        <taxon>Troctomorpha</taxon>
        <taxon>Phthiraptera</taxon>
        <taxon>Amblycera</taxon>
        <taxon>Menoponidae</taxon>
        <taxon>Menopon</taxon>
    </lineage>
</organism>
<evidence type="ECO:0000256" key="5">
    <source>
        <dbReference type="ARBA" id="ARBA00022490"/>
    </source>
</evidence>
<comment type="caution">
    <text evidence="16">The sequence shown here is derived from an EMBL/GenBank/DDBJ whole genome shotgun (WGS) entry which is preliminary data.</text>
</comment>
<keyword evidence="7 13" id="KW-0547">Nucleotide-binding</keyword>
<dbReference type="PROSITE" id="PS00178">
    <property type="entry name" value="AA_TRNA_LIGASE_I"/>
    <property type="match status" value="1"/>
</dbReference>
<evidence type="ECO:0000256" key="11">
    <source>
        <dbReference type="ARBA" id="ARBA00030904"/>
    </source>
</evidence>
<dbReference type="InterPro" id="IPR001412">
    <property type="entry name" value="aa-tRNA-synth_I_CS"/>
</dbReference>
<dbReference type="InterPro" id="IPR033911">
    <property type="entry name" value="MetRS_core"/>
</dbReference>
<accession>A0AAW2H873</accession>
<dbReference type="PANTHER" id="PTHR45765:SF1">
    <property type="entry name" value="METHIONINE--TRNA LIGASE, CYTOPLASMIC"/>
    <property type="match status" value="1"/>
</dbReference>
<evidence type="ECO:0000256" key="4">
    <source>
        <dbReference type="ARBA" id="ARBA00018335"/>
    </source>
</evidence>
<dbReference type="SUPFAM" id="SSF52374">
    <property type="entry name" value="Nucleotidylyl transferase"/>
    <property type="match status" value="1"/>
</dbReference>
<dbReference type="InterPro" id="IPR014758">
    <property type="entry name" value="Met-tRNA_synth"/>
</dbReference>
<dbReference type="Gene3D" id="2.20.28.20">
    <property type="entry name" value="Methionyl-tRNA synthetase, Zn-domain"/>
    <property type="match status" value="1"/>
</dbReference>
<keyword evidence="6 13" id="KW-0436">Ligase</keyword>
<dbReference type="InterPro" id="IPR009080">
    <property type="entry name" value="tRNAsynth_Ia_anticodon-bd"/>
</dbReference>